<dbReference type="EMBL" id="VOXD01000005">
    <property type="protein sequence ID" value="TXF90697.1"/>
    <property type="molecule type" value="Genomic_DNA"/>
</dbReference>
<sequence>MYIFSFLLCLTAFAVAPDTTPPADPPNIYRSTDQGESWVPFAEGLPEGAGAGAMLEHNGMVLLGTDIHGFFVLPAGAQRWEARNQGLPKRIDINSIAAKGDLIVIGTYHGRVFTSRDQGLHWNSFVFNFMGGSVRALHFHGDILIAGTDNGIYRSFDYGTTWYQTGDLVQVNSITEFNGRLFAARRDGILASDDDGKSWAFVYSPWTISKLLPTTERLYALGIDGSIMRSKTGQVWEKPIIALPGMNRKNLPAALWGGFKPAPDSKMPVRSITETSVGWFLGVAAGC</sequence>
<evidence type="ECO:0000313" key="2">
    <source>
        <dbReference type="EMBL" id="TXF90697.1"/>
    </source>
</evidence>
<proteinExistence type="predicted"/>
<keyword evidence="3" id="KW-1185">Reference proteome</keyword>
<organism evidence="2 3">
    <name type="scientific">Neolewinella aurantiaca</name>
    <dbReference type="NCBI Taxonomy" id="2602767"/>
    <lineage>
        <taxon>Bacteria</taxon>
        <taxon>Pseudomonadati</taxon>
        <taxon>Bacteroidota</taxon>
        <taxon>Saprospiria</taxon>
        <taxon>Saprospirales</taxon>
        <taxon>Lewinellaceae</taxon>
        <taxon>Neolewinella</taxon>
    </lineage>
</organism>
<evidence type="ECO:0000313" key="3">
    <source>
        <dbReference type="Proteomes" id="UP000321907"/>
    </source>
</evidence>
<reference evidence="2 3" key="1">
    <citation type="submission" date="2019-08" db="EMBL/GenBank/DDBJ databases">
        <title>Lewinella sp. strain SSH13 Genome sequencing and assembly.</title>
        <authorList>
            <person name="Kim I."/>
        </authorList>
    </citation>
    <scope>NUCLEOTIDE SEQUENCE [LARGE SCALE GENOMIC DNA]</scope>
    <source>
        <strain evidence="2 3">SSH13</strain>
    </source>
</reference>
<dbReference type="OrthoDB" id="9757809at2"/>
<feature type="signal peptide" evidence="1">
    <location>
        <begin position="1"/>
        <end position="16"/>
    </location>
</feature>
<dbReference type="Proteomes" id="UP000321907">
    <property type="component" value="Unassembled WGS sequence"/>
</dbReference>
<dbReference type="Gene3D" id="2.130.10.10">
    <property type="entry name" value="YVTN repeat-like/Quinoprotein amine dehydrogenase"/>
    <property type="match status" value="2"/>
</dbReference>
<dbReference type="RefSeq" id="WP_147929525.1">
    <property type="nucleotide sequence ID" value="NZ_VOXD01000005.1"/>
</dbReference>
<gene>
    <name evidence="2" type="ORF">FUA23_04455</name>
</gene>
<name>A0A5C7FVM5_9BACT</name>
<dbReference type="AlphaFoldDB" id="A0A5C7FVM5"/>
<accession>A0A5C7FVM5</accession>
<protein>
    <recommendedName>
        <fullName evidence="4">Photosynthesis system II assembly factor Ycf48/Hcf136-like domain-containing protein</fullName>
    </recommendedName>
</protein>
<keyword evidence="1" id="KW-0732">Signal</keyword>
<feature type="chain" id="PRO_5022869961" description="Photosynthesis system II assembly factor Ycf48/Hcf136-like domain-containing protein" evidence="1">
    <location>
        <begin position="17"/>
        <end position="287"/>
    </location>
</feature>
<dbReference type="InterPro" id="IPR015943">
    <property type="entry name" value="WD40/YVTN_repeat-like_dom_sf"/>
</dbReference>
<evidence type="ECO:0008006" key="4">
    <source>
        <dbReference type="Google" id="ProtNLM"/>
    </source>
</evidence>
<comment type="caution">
    <text evidence="2">The sequence shown here is derived from an EMBL/GenBank/DDBJ whole genome shotgun (WGS) entry which is preliminary data.</text>
</comment>
<dbReference type="SUPFAM" id="SSF110296">
    <property type="entry name" value="Oligoxyloglucan reducing end-specific cellobiohydrolase"/>
    <property type="match status" value="1"/>
</dbReference>
<evidence type="ECO:0000256" key="1">
    <source>
        <dbReference type="SAM" id="SignalP"/>
    </source>
</evidence>